<dbReference type="Gene3D" id="3.40.50.2300">
    <property type="match status" value="1"/>
</dbReference>
<evidence type="ECO:0000256" key="3">
    <source>
        <dbReference type="ARBA" id="ARBA00022801"/>
    </source>
</evidence>
<dbReference type="PRINTS" id="PR00719">
    <property type="entry name" value="LMWPTPASE"/>
</dbReference>
<dbReference type="CDD" id="cd16343">
    <property type="entry name" value="LMWPTP"/>
    <property type="match status" value="1"/>
</dbReference>
<dbReference type="RefSeq" id="WP_142851951.1">
    <property type="nucleotide sequence ID" value="NZ_FXWW01000001.1"/>
</dbReference>
<keyword evidence="4" id="KW-0904">Protein phosphatase</keyword>
<dbReference type="GO" id="GO:0004725">
    <property type="term" value="F:protein tyrosine phosphatase activity"/>
    <property type="evidence" value="ECO:0007669"/>
    <property type="project" value="UniProtKB-EC"/>
</dbReference>
<evidence type="ECO:0000256" key="4">
    <source>
        <dbReference type="ARBA" id="ARBA00022912"/>
    </source>
</evidence>
<dbReference type="EMBL" id="VICH01000002">
    <property type="protein sequence ID" value="TQV69971.1"/>
    <property type="molecule type" value="Genomic_DNA"/>
</dbReference>
<dbReference type="SMART" id="SM00226">
    <property type="entry name" value="LMWPc"/>
    <property type="match status" value="1"/>
</dbReference>
<dbReference type="Pfam" id="PF01451">
    <property type="entry name" value="LMWPc"/>
    <property type="match status" value="1"/>
</dbReference>
<dbReference type="OrthoDB" id="9784339at2"/>
<dbReference type="PANTHER" id="PTHR11717:SF7">
    <property type="entry name" value="LOW MOLECULAR WEIGHT PHOSPHOTYROSINE PROTEIN PHOSPHATASE"/>
    <property type="match status" value="1"/>
</dbReference>
<dbReference type="AlphaFoldDB" id="A0A545SYD6"/>
<name>A0A545SYD6_9RHOB</name>
<gene>
    <name evidence="7" type="ORF">FIL88_00945</name>
</gene>
<evidence type="ECO:0000313" key="8">
    <source>
        <dbReference type="Proteomes" id="UP000315816"/>
    </source>
</evidence>
<feature type="domain" description="Phosphotyrosine protein phosphatase I" evidence="6">
    <location>
        <begin position="3"/>
        <end position="148"/>
    </location>
</feature>
<feature type="active site" description="Proton donor" evidence="5">
    <location>
        <position position="124"/>
    </location>
</feature>
<comment type="similarity">
    <text evidence="1">Belongs to the low molecular weight phosphotyrosine protein phosphatase family.</text>
</comment>
<keyword evidence="8" id="KW-1185">Reference proteome</keyword>
<organism evidence="7 8">
    <name type="scientific">Aliiroseovarius halocynthiae</name>
    <dbReference type="NCBI Taxonomy" id="985055"/>
    <lineage>
        <taxon>Bacteria</taxon>
        <taxon>Pseudomonadati</taxon>
        <taxon>Pseudomonadota</taxon>
        <taxon>Alphaproteobacteria</taxon>
        <taxon>Rhodobacterales</taxon>
        <taxon>Paracoccaceae</taxon>
        <taxon>Aliiroseovarius</taxon>
    </lineage>
</organism>
<comment type="caution">
    <text evidence="7">The sequence shown here is derived from an EMBL/GenBank/DDBJ whole genome shotgun (WGS) entry which is preliminary data.</text>
</comment>
<evidence type="ECO:0000259" key="6">
    <source>
        <dbReference type="SMART" id="SM00226"/>
    </source>
</evidence>
<evidence type="ECO:0000256" key="1">
    <source>
        <dbReference type="ARBA" id="ARBA00011063"/>
    </source>
</evidence>
<dbReference type="Proteomes" id="UP000315816">
    <property type="component" value="Unassembled WGS sequence"/>
</dbReference>
<dbReference type="EC" id="3.1.3.48" evidence="2"/>
<evidence type="ECO:0000313" key="7">
    <source>
        <dbReference type="EMBL" id="TQV69971.1"/>
    </source>
</evidence>
<evidence type="ECO:0000256" key="5">
    <source>
        <dbReference type="PIRSR" id="PIRSR617867-1"/>
    </source>
</evidence>
<dbReference type="PANTHER" id="PTHR11717">
    <property type="entry name" value="LOW MOLECULAR WEIGHT PROTEIN TYROSINE PHOSPHATASE"/>
    <property type="match status" value="1"/>
</dbReference>
<proteinExistence type="inferred from homology"/>
<protein>
    <recommendedName>
        <fullName evidence="2">protein-tyrosine-phosphatase</fullName>
        <ecNumber evidence="2">3.1.3.48</ecNumber>
    </recommendedName>
</protein>
<dbReference type="InterPro" id="IPR023485">
    <property type="entry name" value="Ptyr_pPase"/>
</dbReference>
<sequence>MMTRVLFVCLGNICRSPSAEGIFRDLAAEAGLAVLTDSAGTSDWHVGSAPYAPMKEAALERGFDLSDLRARQFIAGDFDQFDLIIGMDDSNLENIERLRPAGSQTPARIFTDFAPEIGMDHVPDPYYTRDFTQTLDLVQAASRGLIKHLS</sequence>
<dbReference type="InterPro" id="IPR017867">
    <property type="entry name" value="Tyr_phospatase_low_mol_wt"/>
</dbReference>
<dbReference type="InterPro" id="IPR050438">
    <property type="entry name" value="LMW_PTPase"/>
</dbReference>
<reference evidence="7 8" key="1">
    <citation type="submission" date="2019-06" db="EMBL/GenBank/DDBJ databases">
        <title>A novel species of marine bacteria.</title>
        <authorList>
            <person name="Wang Y."/>
        </authorList>
    </citation>
    <scope>NUCLEOTIDE SEQUENCE [LARGE SCALE GENOMIC DNA]</scope>
    <source>
        <strain evidence="7 8">MA1-10</strain>
    </source>
</reference>
<feature type="active site" evidence="5">
    <location>
        <position position="15"/>
    </location>
</feature>
<dbReference type="InterPro" id="IPR036196">
    <property type="entry name" value="Ptyr_pPase_sf"/>
</dbReference>
<evidence type="ECO:0000256" key="2">
    <source>
        <dbReference type="ARBA" id="ARBA00013064"/>
    </source>
</evidence>
<keyword evidence="3" id="KW-0378">Hydrolase</keyword>
<accession>A0A545SYD6</accession>
<feature type="active site" description="Nucleophile" evidence="5">
    <location>
        <position position="9"/>
    </location>
</feature>
<dbReference type="SUPFAM" id="SSF52788">
    <property type="entry name" value="Phosphotyrosine protein phosphatases I"/>
    <property type="match status" value="1"/>
</dbReference>